<dbReference type="Gene3D" id="6.10.140.2220">
    <property type="match status" value="2"/>
</dbReference>
<proteinExistence type="predicted"/>
<evidence type="ECO:0000256" key="2">
    <source>
        <dbReference type="ARBA" id="ARBA00022771"/>
    </source>
</evidence>
<dbReference type="PROSITE" id="PS50865">
    <property type="entry name" value="ZF_MYND_2"/>
    <property type="match status" value="1"/>
</dbReference>
<evidence type="ECO:0000259" key="5">
    <source>
        <dbReference type="PROSITE" id="PS50865"/>
    </source>
</evidence>
<dbReference type="GeneID" id="113209786"/>
<evidence type="ECO:0000313" key="6">
    <source>
        <dbReference type="Proteomes" id="UP000504606"/>
    </source>
</evidence>
<name>A0A9C6XTA5_FRAOC</name>
<dbReference type="Gene3D" id="1.10.220.160">
    <property type="match status" value="1"/>
</dbReference>
<reference evidence="7" key="1">
    <citation type="submission" date="2025-08" db="UniProtKB">
        <authorList>
            <consortium name="RefSeq"/>
        </authorList>
    </citation>
    <scope>IDENTIFICATION</scope>
    <source>
        <tissue evidence="7">Whole organism</tissue>
    </source>
</reference>
<dbReference type="Proteomes" id="UP000504606">
    <property type="component" value="Unplaced"/>
</dbReference>
<dbReference type="Pfam" id="PF01753">
    <property type="entry name" value="zf-MYND"/>
    <property type="match status" value="1"/>
</dbReference>
<keyword evidence="2 4" id="KW-0863">Zinc-finger</keyword>
<protein>
    <submittedName>
        <fullName evidence="7">Uncharacterized protein LOC113209786</fullName>
    </submittedName>
</protein>
<sequence>MQLPKDFCFNSVRGPCAVCGVEGSRCTGCLLDYYCGKQHQTQDWPRHRAGCKVLELRTDERLGRHLVATRNIPAATVILRERPMLSIPSPWTAEESLNEKLQAFNKVYCVGCLASDQSLTYERKCSSCGWPVCRSECSKSDAHRPECEAFQRAGFKLTADTRKKAGSYLWMALAALRTHLAMKKHPKLADLQATYKQPLLPAKGIQAPALGVNDNNNWRAEQAVTHKMSETWPAAARWLRETAGLSWLTEDELVRAAGVNEINGINLNPMNCVMLNGKTATHLFPAVSMVEHNCEPTGMLLAWDPTSQSMEHIVVTSRGVSKGEHISLDYLDTPFQDGVTRRSLLCRGWNIDCQCRMCADPTSAGLFLGSPCCPVCRDHGQQQPMVAEASPRYVQDNKYRCVNCGQSHLVPPTLALETTLLCVKSMMKGFDEYDPMLKLAIFPKGPLHSNHRLVLNSEFGGCIHLRIQMQVFMKIFSEDEIDIYLHKIQRLLDALDSVKPGLNQHRWALLQVQNELVIHSLGNGVRSTQITPQMLRKRLLQLKENVNELTLYYFGEKEKKYFESSYQEPAQSYLSFLNSL</sequence>
<dbReference type="InterPro" id="IPR002893">
    <property type="entry name" value="Znf_MYND"/>
</dbReference>
<dbReference type="GO" id="GO:0008270">
    <property type="term" value="F:zinc ion binding"/>
    <property type="evidence" value="ECO:0007669"/>
    <property type="project" value="UniProtKB-KW"/>
</dbReference>
<dbReference type="GO" id="GO:0008276">
    <property type="term" value="F:protein methyltransferase activity"/>
    <property type="evidence" value="ECO:0007669"/>
    <property type="project" value="UniProtKB-ARBA"/>
</dbReference>
<dbReference type="AlphaFoldDB" id="A0A9C6XTA5"/>
<dbReference type="GO" id="GO:0008757">
    <property type="term" value="F:S-adenosylmethionine-dependent methyltransferase activity"/>
    <property type="evidence" value="ECO:0007669"/>
    <property type="project" value="UniProtKB-ARBA"/>
</dbReference>
<keyword evidence="1" id="KW-0479">Metal-binding</keyword>
<dbReference type="InterPro" id="IPR001214">
    <property type="entry name" value="SET_dom"/>
</dbReference>
<dbReference type="Gene3D" id="2.170.270.10">
    <property type="entry name" value="SET domain"/>
    <property type="match status" value="1"/>
</dbReference>
<dbReference type="GO" id="GO:0008170">
    <property type="term" value="F:N-methyltransferase activity"/>
    <property type="evidence" value="ECO:0007669"/>
    <property type="project" value="UniProtKB-ARBA"/>
</dbReference>
<dbReference type="SUPFAM" id="SSF82199">
    <property type="entry name" value="SET domain"/>
    <property type="match status" value="1"/>
</dbReference>
<dbReference type="KEGG" id="foc:113209786"/>
<dbReference type="PANTHER" id="PTHR46455">
    <property type="entry name" value="SET AND MYND DOMAIN CONTAINING, ARTHROPOD-SPECIFIC, MEMBER 4, ISOFORM A"/>
    <property type="match status" value="1"/>
</dbReference>
<evidence type="ECO:0000256" key="1">
    <source>
        <dbReference type="ARBA" id="ARBA00022723"/>
    </source>
</evidence>
<dbReference type="InterPro" id="IPR053010">
    <property type="entry name" value="SET_SmydA-8"/>
</dbReference>
<gene>
    <name evidence="7" type="primary">LOC113209786</name>
</gene>
<feature type="domain" description="MYND-type" evidence="5">
    <location>
        <begin position="16"/>
        <end position="51"/>
    </location>
</feature>
<accession>A0A9C6XTA5</accession>
<keyword evidence="3" id="KW-0862">Zinc</keyword>
<dbReference type="InterPro" id="IPR046341">
    <property type="entry name" value="SET_dom_sf"/>
</dbReference>
<dbReference type="SUPFAM" id="SSF144232">
    <property type="entry name" value="HIT/MYND zinc finger-like"/>
    <property type="match status" value="1"/>
</dbReference>
<evidence type="ECO:0000313" key="7">
    <source>
        <dbReference type="RefSeq" id="XP_052130288.1"/>
    </source>
</evidence>
<dbReference type="Pfam" id="PF00856">
    <property type="entry name" value="SET"/>
    <property type="match status" value="1"/>
</dbReference>
<keyword evidence="6" id="KW-1185">Reference proteome</keyword>
<evidence type="ECO:0000256" key="3">
    <source>
        <dbReference type="ARBA" id="ARBA00022833"/>
    </source>
</evidence>
<organism evidence="6 7">
    <name type="scientific">Frankliniella occidentalis</name>
    <name type="common">Western flower thrips</name>
    <name type="synonym">Euthrips occidentalis</name>
    <dbReference type="NCBI Taxonomy" id="133901"/>
    <lineage>
        <taxon>Eukaryota</taxon>
        <taxon>Metazoa</taxon>
        <taxon>Ecdysozoa</taxon>
        <taxon>Arthropoda</taxon>
        <taxon>Hexapoda</taxon>
        <taxon>Insecta</taxon>
        <taxon>Pterygota</taxon>
        <taxon>Neoptera</taxon>
        <taxon>Paraneoptera</taxon>
        <taxon>Thysanoptera</taxon>
        <taxon>Terebrantia</taxon>
        <taxon>Thripoidea</taxon>
        <taxon>Thripidae</taxon>
        <taxon>Frankliniella</taxon>
    </lineage>
</organism>
<dbReference type="PANTHER" id="PTHR46455:SF5">
    <property type="entry name" value="SET AND MYND DOMAIN CONTAINING, ARTHROPOD-SPECIFIC, MEMBER 4, ISOFORM A"/>
    <property type="match status" value="1"/>
</dbReference>
<evidence type="ECO:0000256" key="4">
    <source>
        <dbReference type="PROSITE-ProRule" id="PRU00134"/>
    </source>
</evidence>
<dbReference type="OrthoDB" id="5945798at2759"/>
<dbReference type="RefSeq" id="XP_052130288.1">
    <property type="nucleotide sequence ID" value="XM_052274328.1"/>
</dbReference>